<dbReference type="Proteomes" id="UP000463700">
    <property type="component" value="Unassembled WGS sequence"/>
</dbReference>
<sequence length="69" mass="7418">MREAASRVTLLQLFRIDAARTRRFVLDEQGVTAIEYGLIAALIAVAIIVAVALVGTDLNAVFNTISSDL</sequence>
<dbReference type="EMBL" id="VOSW01000030">
    <property type="protein sequence ID" value="KAE8758716.1"/>
    <property type="molecule type" value="Genomic_DNA"/>
</dbReference>
<evidence type="ECO:0000313" key="2">
    <source>
        <dbReference type="EMBL" id="KAE8758716.1"/>
    </source>
</evidence>
<dbReference type="AlphaFoldDB" id="A0A6N6WE00"/>
<dbReference type="InterPro" id="IPR007047">
    <property type="entry name" value="Flp_Fap"/>
</dbReference>
<protein>
    <submittedName>
        <fullName evidence="2">Flp family type IVb pilin</fullName>
    </submittedName>
</protein>
<dbReference type="RefSeq" id="WP_154560920.1">
    <property type="nucleotide sequence ID" value="NZ_JAMXWG010000002.1"/>
</dbReference>
<keyword evidence="1" id="KW-0472">Membrane</keyword>
<evidence type="ECO:0000313" key="3">
    <source>
        <dbReference type="Proteomes" id="UP000463700"/>
    </source>
</evidence>
<evidence type="ECO:0000256" key="1">
    <source>
        <dbReference type="SAM" id="Phobius"/>
    </source>
</evidence>
<keyword evidence="1" id="KW-0812">Transmembrane</keyword>
<accession>A0A6N6WE00</accession>
<reference evidence="2 3" key="1">
    <citation type="journal article" date="2020" name="Int. J. Syst. Evol. Microbiol.">
        <title>Paraburkholderia madseniana sp. nov., a phenolic acid-degrading bacterium isolated from acidic forest soil.</title>
        <authorList>
            <person name="Wilhelm R.C."/>
            <person name="Murphy S.J.L."/>
            <person name="Feriancek N.M."/>
            <person name="Karasz D.C."/>
            <person name="DeRito C.M."/>
            <person name="Newman J.D."/>
            <person name="Buckley D.H."/>
        </authorList>
    </citation>
    <scope>NUCLEOTIDE SEQUENCE [LARGE SCALE GENOMIC DNA]</scope>
    <source>
        <strain evidence="2 3">RP11</strain>
    </source>
</reference>
<organism evidence="2 3">
    <name type="scientific">Paraburkholderia madseniana</name>
    <dbReference type="NCBI Taxonomy" id="2599607"/>
    <lineage>
        <taxon>Bacteria</taxon>
        <taxon>Pseudomonadati</taxon>
        <taxon>Pseudomonadota</taxon>
        <taxon>Betaproteobacteria</taxon>
        <taxon>Burkholderiales</taxon>
        <taxon>Burkholderiaceae</taxon>
        <taxon>Paraburkholderia</taxon>
    </lineage>
</organism>
<name>A0A6N6WE00_9BURK</name>
<feature type="transmembrane region" description="Helical" evidence="1">
    <location>
        <begin position="34"/>
        <end position="54"/>
    </location>
</feature>
<dbReference type="Pfam" id="PF04964">
    <property type="entry name" value="Flp_Fap"/>
    <property type="match status" value="1"/>
</dbReference>
<gene>
    <name evidence="2" type="ORF">FSO04_17355</name>
</gene>
<dbReference type="OrthoDB" id="5325135at2"/>
<comment type="caution">
    <text evidence="2">The sequence shown here is derived from an EMBL/GenBank/DDBJ whole genome shotgun (WGS) entry which is preliminary data.</text>
</comment>
<keyword evidence="1" id="KW-1133">Transmembrane helix</keyword>
<proteinExistence type="predicted"/>